<protein>
    <submittedName>
        <fullName evidence="7">ABC transporter</fullName>
    </submittedName>
</protein>
<dbReference type="Proteomes" id="UP000182229">
    <property type="component" value="Unassembled WGS sequence"/>
</dbReference>
<feature type="transmembrane region" description="Helical" evidence="6">
    <location>
        <begin position="216"/>
        <end position="234"/>
    </location>
</feature>
<feature type="transmembrane region" description="Helical" evidence="6">
    <location>
        <begin position="163"/>
        <end position="179"/>
    </location>
</feature>
<dbReference type="PANTHER" id="PTHR30294:SF29">
    <property type="entry name" value="MULTIDRUG ABC TRANSPORTER PERMEASE YBHS-RELATED"/>
    <property type="match status" value="1"/>
</dbReference>
<feature type="transmembrane region" description="Helical" evidence="6">
    <location>
        <begin position="20"/>
        <end position="44"/>
    </location>
</feature>
<dbReference type="RefSeq" id="WP_071897327.1">
    <property type="nucleotide sequence ID" value="NZ_MPIN01000002.1"/>
</dbReference>
<keyword evidence="3 6" id="KW-0812">Transmembrane</keyword>
<keyword evidence="4 6" id="KW-1133">Transmembrane helix</keyword>
<dbReference type="Pfam" id="PF12679">
    <property type="entry name" value="ABC2_membrane_2"/>
    <property type="match status" value="1"/>
</dbReference>
<evidence type="ECO:0000256" key="1">
    <source>
        <dbReference type="ARBA" id="ARBA00004651"/>
    </source>
</evidence>
<feature type="transmembrane region" description="Helical" evidence="6">
    <location>
        <begin position="93"/>
        <end position="115"/>
    </location>
</feature>
<keyword evidence="8" id="KW-1185">Reference proteome</keyword>
<keyword evidence="5 6" id="KW-0472">Membrane</keyword>
<dbReference type="GO" id="GO:0005886">
    <property type="term" value="C:plasma membrane"/>
    <property type="evidence" value="ECO:0007669"/>
    <property type="project" value="UniProtKB-SubCell"/>
</dbReference>
<organism evidence="7 8">
    <name type="scientific">Cystobacter ferrugineus</name>
    <dbReference type="NCBI Taxonomy" id="83449"/>
    <lineage>
        <taxon>Bacteria</taxon>
        <taxon>Pseudomonadati</taxon>
        <taxon>Myxococcota</taxon>
        <taxon>Myxococcia</taxon>
        <taxon>Myxococcales</taxon>
        <taxon>Cystobacterineae</taxon>
        <taxon>Archangiaceae</taxon>
        <taxon>Cystobacter</taxon>
    </lineage>
</organism>
<comment type="caution">
    <text evidence="7">The sequence shown here is derived from an EMBL/GenBank/DDBJ whole genome shotgun (WGS) entry which is preliminary data.</text>
</comment>
<evidence type="ECO:0000313" key="8">
    <source>
        <dbReference type="Proteomes" id="UP000182229"/>
    </source>
</evidence>
<evidence type="ECO:0000256" key="6">
    <source>
        <dbReference type="SAM" id="Phobius"/>
    </source>
</evidence>
<evidence type="ECO:0000313" key="7">
    <source>
        <dbReference type="EMBL" id="OJH40888.1"/>
    </source>
</evidence>
<proteinExistence type="predicted"/>
<feature type="transmembrane region" description="Helical" evidence="6">
    <location>
        <begin position="135"/>
        <end position="156"/>
    </location>
</feature>
<name>A0A1L9BFA3_9BACT</name>
<comment type="subcellular location">
    <subcellularLocation>
        <location evidence="1">Cell membrane</location>
        <topology evidence="1">Multi-pass membrane protein</topology>
    </subcellularLocation>
</comment>
<evidence type="ECO:0000256" key="2">
    <source>
        <dbReference type="ARBA" id="ARBA00022475"/>
    </source>
</evidence>
<dbReference type="InterPro" id="IPR051449">
    <property type="entry name" value="ABC-2_transporter_component"/>
</dbReference>
<dbReference type="AlphaFoldDB" id="A0A1L9BFA3"/>
<dbReference type="OrthoDB" id="9794512at2"/>
<reference evidence="8" key="1">
    <citation type="submission" date="2016-11" db="EMBL/GenBank/DDBJ databases">
        <authorList>
            <person name="Shukria A."/>
            <person name="Stevens D.C."/>
        </authorList>
    </citation>
    <scope>NUCLEOTIDE SEQUENCE [LARGE SCALE GENOMIC DNA]</scope>
    <source>
        <strain evidence="8">Cbfe23</strain>
    </source>
</reference>
<dbReference type="STRING" id="83449.BON30_08170"/>
<dbReference type="EMBL" id="MPIN01000002">
    <property type="protein sequence ID" value="OJH40888.1"/>
    <property type="molecule type" value="Genomic_DNA"/>
</dbReference>
<feature type="transmembrane region" description="Helical" evidence="6">
    <location>
        <begin position="50"/>
        <end position="72"/>
    </location>
</feature>
<keyword evidence="2" id="KW-1003">Cell membrane</keyword>
<sequence length="239" mass="25923">MGTTLAVARREFRSFFNSPVAYIVLGGFLLTAGWLYFSTLFVAGQASLRGFFGVAPVLFVVFAPAVTMRLIAEERKSGTLELLLTMPLNDWQVVTGKFLAALGMVGVGLLLTLPYPLSVAALTAPGASFDWGPVVMGYVGLLLLASSFLAIGLWASALSRNQIVGFIIGLVLCFAFYFVDKFAVVLPQTLSEILQYLSVDYHFDNIARGVLDSRDVLFYVTLTVVGLALTTRTLSNVRQ</sequence>
<evidence type="ECO:0000256" key="3">
    <source>
        <dbReference type="ARBA" id="ARBA00022692"/>
    </source>
</evidence>
<accession>A0A1L9BFA3</accession>
<evidence type="ECO:0000256" key="5">
    <source>
        <dbReference type="ARBA" id="ARBA00023136"/>
    </source>
</evidence>
<gene>
    <name evidence="7" type="ORF">BON30_08170</name>
</gene>
<evidence type="ECO:0000256" key="4">
    <source>
        <dbReference type="ARBA" id="ARBA00022989"/>
    </source>
</evidence>
<dbReference type="PANTHER" id="PTHR30294">
    <property type="entry name" value="MEMBRANE COMPONENT OF ABC TRANSPORTER YHHJ-RELATED"/>
    <property type="match status" value="1"/>
</dbReference>
<reference evidence="7 8" key="2">
    <citation type="submission" date="2016-12" db="EMBL/GenBank/DDBJ databases">
        <title>Draft Genome Sequence of Cystobacter ferrugineus Strain Cbfe23.</title>
        <authorList>
            <person name="Akbar S."/>
            <person name="Dowd S.E."/>
            <person name="Stevens D.C."/>
        </authorList>
    </citation>
    <scope>NUCLEOTIDE SEQUENCE [LARGE SCALE GENOMIC DNA]</scope>
    <source>
        <strain evidence="7 8">Cbfe23</strain>
    </source>
</reference>
<dbReference type="GO" id="GO:0140359">
    <property type="term" value="F:ABC-type transporter activity"/>
    <property type="evidence" value="ECO:0007669"/>
    <property type="project" value="InterPro"/>
</dbReference>